<keyword evidence="5" id="KW-0539">Nucleus</keyword>
<keyword evidence="10" id="KW-1185">Reference proteome</keyword>
<feature type="compositionally biased region" description="Basic and acidic residues" evidence="7">
    <location>
        <begin position="1222"/>
        <end position="1242"/>
    </location>
</feature>
<evidence type="ECO:0000256" key="3">
    <source>
        <dbReference type="ARBA" id="ARBA00023117"/>
    </source>
</evidence>
<evidence type="ECO:0000256" key="2">
    <source>
        <dbReference type="ARBA" id="ARBA00023015"/>
    </source>
</evidence>
<dbReference type="InterPro" id="IPR001487">
    <property type="entry name" value="Bromodomain"/>
</dbReference>
<dbReference type="SMART" id="SM00576">
    <property type="entry name" value="BTP"/>
    <property type="match status" value="1"/>
</dbReference>
<feature type="compositionally biased region" description="Acidic residues" evidence="7">
    <location>
        <begin position="601"/>
        <end position="610"/>
    </location>
</feature>
<dbReference type="OrthoDB" id="21449at2759"/>
<evidence type="ECO:0000256" key="7">
    <source>
        <dbReference type="SAM" id="MobiDB-lite"/>
    </source>
</evidence>
<evidence type="ECO:0000256" key="4">
    <source>
        <dbReference type="ARBA" id="ARBA00023163"/>
    </source>
</evidence>
<comment type="subcellular location">
    <subcellularLocation>
        <location evidence="1">Nucleus</location>
    </subcellularLocation>
</comment>
<dbReference type="GO" id="GO:0006325">
    <property type="term" value="P:chromatin organization"/>
    <property type="evidence" value="ECO:0007669"/>
    <property type="project" value="UniProtKB-ARBA"/>
</dbReference>
<dbReference type="GO" id="GO:0046695">
    <property type="term" value="C:SLIK (SAGA-like) complex"/>
    <property type="evidence" value="ECO:0007669"/>
    <property type="project" value="InterPro"/>
</dbReference>
<dbReference type="GO" id="GO:0005198">
    <property type="term" value="F:structural molecule activity"/>
    <property type="evidence" value="ECO:0007669"/>
    <property type="project" value="TreeGrafter"/>
</dbReference>
<feature type="region of interest" description="Disordered" evidence="7">
    <location>
        <begin position="1213"/>
        <end position="1246"/>
    </location>
</feature>
<sequence length="1329" mass="144591">MASQQPPHQHSARSLQAAHDMDLTGNWSRRSYQIALRLHERGEWSSYLAEAEVPWVTKALESQELWDRFISPRAELWRFHSPPPPIFDLPPAAAPSPAEDTAMPIMPLKKQSSDAAASTKASAYSGKRIAHHDGDNAGGTQPKAGKRARAITATSMDSDDDMLSVLSGSDIDMASWTNDASVTPNPVSPGSATDTALASSVPDTTGDLVAAEGSLVCALAAFHARSAVFEQFVSALCGPHDCAKCTEAEVALGDVTATRAKLKAGELSTDTLVGGDSNGVEVPSLADAKIPEPLLSRSIDEDEEYDDDSDGDVHMNGNGSANHEPKTSAGAGTQPNGIVATVAEGESLHAQASAHALVNGSSKGGLAPANSDLPGVVNVALHSVFRTLDDMAEVVRDQNLCEGNIRQIKDVMQQRAAEPKDMLVTKLGSLQNMKNLAQFIDNHRDSVNLSTRELSHLLSEVRPKRTKWANDRRVGQVELYDALEHVLNELKNMGEASVPFHYQVKRKDAPDYLKVIKHPMDLAAMAKNLRNEVYNSKRQFFDHLQLIRDNCYTYNTEPGNYYRKSADALLAKARQLMEAVPDIVVREKSNGMSNGGGGDDVQTECGDESGNESQGARTIYGNREGSVMVDEGTPAPGLPEYSSFQSSMSVMRASVDDLGLFDGAASNAPQLVSPPPQQQQLEQQRPKLTALAQNIMLATSTSTATHIAISEVVEGYDVSLSEKIWRSKTRKQFALYLRQAEQDSTTSSLGERHAFKRTAEGMRAFDSAAHDTREPVSSVDIQAIGRSTDISNLCTIYLQAAGSSDAAEARRRNEELDWKRKEWLQSVEDLDSHAWKFVSECEPAAGLPQLETLEEQAGKSGVLRWLNDDCEATVDEVLPGRAPKDAEHDQPSVEAYAAARFPDNVMWRAMADNVECLKRIRSIDNNIWANRLNIPVGMLQRGPTGNEAARARGQRNADELGHLSVRDIHGDYATQSDPPQRLELDSSSARQLLQRTNAFMLAHVGFEAATSSALTTMSDFFIDFVTNLGRTLRSYSDKHGWTMSSEAILAHSLYANGVEDLSELEYYMRGEVGKHSNKLLDLRKKISKSYQDTMADGRLDAAAPPDVSVLESDETFITGSLNGLGDLGEDFFGFKELGLDKEFGLEQLTVPQRLWHGKNAAVATDADVQVAPEEVLAYPKPEPWSPVVTPHGQIGLIHQFLCEKLRAANGGVDPPGYGSVADGEKSSSADESKQRENEDAEKLPTAIATELPEQWVPIAEDEKIPIRARYGASRPKVPPPNYLTHPRTHMHIGSGQPTTAQGGRSAKKKPTKTTTAAKTTTGSKSVKKK</sequence>
<feature type="region of interest" description="Disordered" evidence="7">
    <location>
        <begin position="275"/>
        <end position="335"/>
    </location>
</feature>
<dbReference type="Gene3D" id="1.20.920.10">
    <property type="entry name" value="Bromodomain-like"/>
    <property type="match status" value="1"/>
</dbReference>
<evidence type="ECO:0000313" key="10">
    <source>
        <dbReference type="Proteomes" id="UP001151516"/>
    </source>
</evidence>
<dbReference type="SMART" id="SM00297">
    <property type="entry name" value="BROMO"/>
    <property type="match status" value="1"/>
</dbReference>
<proteinExistence type="predicted"/>
<dbReference type="CDD" id="cd22927">
    <property type="entry name" value="HFD_SPT7"/>
    <property type="match status" value="1"/>
</dbReference>
<dbReference type="InterPro" id="IPR036427">
    <property type="entry name" value="Bromodomain-like_sf"/>
</dbReference>
<dbReference type="PANTHER" id="PTHR47343:SF1">
    <property type="entry name" value="TRANSCRIPTIONAL ACTIVATOR SPT7"/>
    <property type="match status" value="1"/>
</dbReference>
<evidence type="ECO:0000259" key="8">
    <source>
        <dbReference type="PROSITE" id="PS50014"/>
    </source>
</evidence>
<evidence type="ECO:0000256" key="5">
    <source>
        <dbReference type="ARBA" id="ARBA00023242"/>
    </source>
</evidence>
<accession>A0A9W8L6S6</accession>
<dbReference type="Proteomes" id="UP001151516">
    <property type="component" value="Unassembled WGS sequence"/>
</dbReference>
<dbReference type="InterPro" id="IPR018359">
    <property type="entry name" value="Bromodomain_CS"/>
</dbReference>
<dbReference type="Pfam" id="PF00439">
    <property type="entry name" value="Bromodomain"/>
    <property type="match status" value="1"/>
</dbReference>
<comment type="caution">
    <text evidence="9">The sequence shown here is derived from an EMBL/GenBank/DDBJ whole genome shotgun (WGS) entry which is preliminary data.</text>
</comment>
<evidence type="ECO:0000256" key="6">
    <source>
        <dbReference type="PROSITE-ProRule" id="PRU00035"/>
    </source>
</evidence>
<feature type="domain" description="Bromo" evidence="8">
    <location>
        <begin position="492"/>
        <end position="562"/>
    </location>
</feature>
<reference evidence="9" key="1">
    <citation type="submission" date="2022-07" db="EMBL/GenBank/DDBJ databases">
        <title>Phylogenomic reconstructions and comparative analyses of Kickxellomycotina fungi.</title>
        <authorList>
            <person name="Reynolds N.K."/>
            <person name="Stajich J.E."/>
            <person name="Barry K."/>
            <person name="Grigoriev I.V."/>
            <person name="Crous P."/>
            <person name="Smith M.E."/>
        </authorList>
    </citation>
    <scope>NUCLEOTIDE SEQUENCE</scope>
    <source>
        <strain evidence="9">CBS 109367</strain>
    </source>
</reference>
<feature type="compositionally biased region" description="Acidic residues" evidence="7">
    <location>
        <begin position="300"/>
        <end position="310"/>
    </location>
</feature>
<dbReference type="Pfam" id="PF07524">
    <property type="entry name" value="Bromo_TP"/>
    <property type="match status" value="1"/>
</dbReference>
<feature type="region of interest" description="Disordered" evidence="7">
    <location>
        <begin position="1269"/>
        <end position="1329"/>
    </location>
</feature>
<keyword evidence="4" id="KW-0804">Transcription</keyword>
<dbReference type="InterPro" id="IPR009072">
    <property type="entry name" value="Histone-fold"/>
</dbReference>
<keyword evidence="2" id="KW-0805">Transcription regulation</keyword>
<dbReference type="InterPro" id="IPR006565">
    <property type="entry name" value="BTP"/>
</dbReference>
<keyword evidence="3 6" id="KW-0103">Bromodomain</keyword>
<dbReference type="GO" id="GO:0000124">
    <property type="term" value="C:SAGA complex"/>
    <property type="evidence" value="ECO:0007669"/>
    <property type="project" value="InterPro"/>
</dbReference>
<name>A0A9W8L6S6_9FUNG</name>
<evidence type="ECO:0000313" key="9">
    <source>
        <dbReference type="EMBL" id="KAJ2689889.1"/>
    </source>
</evidence>
<dbReference type="Gene3D" id="1.10.20.10">
    <property type="entry name" value="Histone, subunit A"/>
    <property type="match status" value="1"/>
</dbReference>
<dbReference type="GO" id="GO:0006357">
    <property type="term" value="P:regulation of transcription by RNA polymerase II"/>
    <property type="evidence" value="ECO:0007669"/>
    <property type="project" value="TreeGrafter"/>
</dbReference>
<dbReference type="GO" id="GO:0005634">
    <property type="term" value="C:nucleus"/>
    <property type="evidence" value="ECO:0007669"/>
    <property type="project" value="UniProtKB-SubCell"/>
</dbReference>
<dbReference type="PRINTS" id="PR00503">
    <property type="entry name" value="BROMODOMAIN"/>
</dbReference>
<feature type="region of interest" description="Disordered" evidence="7">
    <location>
        <begin position="109"/>
        <end position="154"/>
    </location>
</feature>
<evidence type="ECO:0000256" key="1">
    <source>
        <dbReference type="ARBA" id="ARBA00004123"/>
    </source>
</evidence>
<feature type="compositionally biased region" description="Low complexity" evidence="7">
    <location>
        <begin position="109"/>
        <end position="127"/>
    </location>
</feature>
<dbReference type="SUPFAM" id="SSF47370">
    <property type="entry name" value="Bromodomain"/>
    <property type="match status" value="1"/>
</dbReference>
<gene>
    <name evidence="9" type="primary">SPT7</name>
    <name evidence="9" type="ORF">IWW39_001113</name>
</gene>
<feature type="region of interest" description="Disordered" evidence="7">
    <location>
        <begin position="588"/>
        <end position="641"/>
    </location>
</feature>
<feature type="region of interest" description="Disordered" evidence="7">
    <location>
        <begin position="177"/>
        <end position="199"/>
    </location>
</feature>
<protein>
    <submittedName>
        <fullName evidence="9">Transcriptional activator spt7</fullName>
    </submittedName>
</protein>
<feature type="compositionally biased region" description="Low complexity" evidence="7">
    <location>
        <begin position="1312"/>
        <end position="1329"/>
    </location>
</feature>
<dbReference type="PROSITE" id="PS00633">
    <property type="entry name" value="BROMODOMAIN_1"/>
    <property type="match status" value="1"/>
</dbReference>
<dbReference type="InterPro" id="IPR037782">
    <property type="entry name" value="Spt7"/>
</dbReference>
<organism evidence="9 10">
    <name type="scientific">Coemansia spiralis</name>
    <dbReference type="NCBI Taxonomy" id="417178"/>
    <lineage>
        <taxon>Eukaryota</taxon>
        <taxon>Fungi</taxon>
        <taxon>Fungi incertae sedis</taxon>
        <taxon>Zoopagomycota</taxon>
        <taxon>Kickxellomycotina</taxon>
        <taxon>Kickxellomycetes</taxon>
        <taxon>Kickxellales</taxon>
        <taxon>Kickxellaceae</taxon>
        <taxon>Coemansia</taxon>
    </lineage>
</organism>
<dbReference type="EMBL" id="JANBTX010000018">
    <property type="protein sequence ID" value="KAJ2689889.1"/>
    <property type="molecule type" value="Genomic_DNA"/>
</dbReference>
<dbReference type="GO" id="GO:0046982">
    <property type="term" value="F:protein heterodimerization activity"/>
    <property type="evidence" value="ECO:0007669"/>
    <property type="project" value="InterPro"/>
</dbReference>
<dbReference type="PROSITE" id="PS50014">
    <property type="entry name" value="BROMODOMAIN_2"/>
    <property type="match status" value="1"/>
</dbReference>
<dbReference type="PANTHER" id="PTHR47343">
    <property type="entry name" value="TRANSCRIPTIONAL ACTIVATOR SPT7"/>
    <property type="match status" value="1"/>
</dbReference>